<gene>
    <name evidence="2" type="ORF">ATW55_10965</name>
</gene>
<dbReference type="RefSeq" id="WP_067717510.1">
    <property type="nucleotide sequence ID" value="NZ_LPVJ01000052.1"/>
</dbReference>
<evidence type="ECO:0000256" key="1">
    <source>
        <dbReference type="SAM" id="Phobius"/>
    </source>
</evidence>
<dbReference type="AlphaFoldDB" id="A0A101XPU0"/>
<keyword evidence="1" id="KW-1133">Transmembrane helix</keyword>
<name>A0A101XPU0_9BACL</name>
<sequence>MNEPLRRPVFDFIAKLVLSLLVITIADRIFTLYDSYWDLAITALAVAAVGLLLDWVVLPRIGSFPTLYVDKMAFLLVISLLSLGMSNFTIVPFYVAEAIAIVLALFEEGLHRAVLPKSFHLET</sequence>
<dbReference type="Proteomes" id="UP000053557">
    <property type="component" value="Unassembled WGS sequence"/>
</dbReference>
<protein>
    <submittedName>
        <fullName evidence="2">Uncharacterized protein</fullName>
    </submittedName>
</protein>
<feature type="transmembrane region" description="Helical" evidence="1">
    <location>
        <begin position="73"/>
        <end position="106"/>
    </location>
</feature>
<proteinExistence type="predicted"/>
<feature type="transmembrane region" description="Helical" evidence="1">
    <location>
        <begin position="12"/>
        <end position="33"/>
    </location>
</feature>
<dbReference type="EMBL" id="LPVJ01000052">
    <property type="protein sequence ID" value="KUO95368.1"/>
    <property type="molecule type" value="Genomic_DNA"/>
</dbReference>
<evidence type="ECO:0000313" key="3">
    <source>
        <dbReference type="Proteomes" id="UP000053557"/>
    </source>
</evidence>
<keyword evidence="1" id="KW-0472">Membrane</keyword>
<keyword evidence="1" id="KW-0812">Transmembrane</keyword>
<feature type="transmembrane region" description="Helical" evidence="1">
    <location>
        <begin position="39"/>
        <end position="61"/>
    </location>
</feature>
<organism evidence="2 3">
    <name type="scientific">Ferroacidibacillus organovorans</name>
    <dbReference type="NCBI Taxonomy" id="1765683"/>
    <lineage>
        <taxon>Bacteria</taxon>
        <taxon>Bacillati</taxon>
        <taxon>Bacillota</taxon>
        <taxon>Bacilli</taxon>
        <taxon>Bacillales</taxon>
        <taxon>Alicyclobacillaceae</taxon>
        <taxon>Ferroacidibacillus</taxon>
    </lineage>
</organism>
<reference evidence="2 3" key="1">
    <citation type="submission" date="2015-12" db="EMBL/GenBank/DDBJ databases">
        <title>Draft genome sequence of Acidibacillus ferrooxidans ITV001, isolated from a chalcopyrite acid mine drainage site in Brazil.</title>
        <authorList>
            <person name="Dall'Agnol H."/>
            <person name="Nancucheo I."/>
            <person name="Johnson B."/>
            <person name="Oliveira R."/>
            <person name="Leite L."/>
            <person name="Pylro V."/>
            <person name="Nunes G.L."/>
            <person name="Tzotzos G."/>
            <person name="Fernandes G.R."/>
            <person name="Dutra J."/>
            <person name="Orellana S.C."/>
            <person name="Oliveira G."/>
        </authorList>
    </citation>
    <scope>NUCLEOTIDE SEQUENCE [LARGE SCALE GENOMIC DNA]</scope>
    <source>
        <strain evidence="3">ITV01</strain>
    </source>
</reference>
<keyword evidence="3" id="KW-1185">Reference proteome</keyword>
<comment type="caution">
    <text evidence="2">The sequence shown here is derived from an EMBL/GenBank/DDBJ whole genome shotgun (WGS) entry which is preliminary data.</text>
</comment>
<accession>A0A101XPU0</accession>
<dbReference type="OrthoDB" id="9897194at2"/>
<evidence type="ECO:0000313" key="2">
    <source>
        <dbReference type="EMBL" id="KUO95368.1"/>
    </source>
</evidence>